<accession>A0A8H7EY11</accession>
<keyword evidence="1" id="KW-1133">Transmembrane helix</keyword>
<dbReference type="Proteomes" id="UP000629468">
    <property type="component" value="Unassembled WGS sequence"/>
</dbReference>
<evidence type="ECO:0000313" key="3">
    <source>
        <dbReference type="EMBL" id="KAF7762671.1"/>
    </source>
</evidence>
<feature type="transmembrane region" description="Helical" evidence="1">
    <location>
        <begin position="229"/>
        <end position="250"/>
    </location>
</feature>
<evidence type="ECO:0000259" key="2">
    <source>
        <dbReference type="Pfam" id="PF20151"/>
    </source>
</evidence>
<evidence type="ECO:0000313" key="4">
    <source>
        <dbReference type="Proteomes" id="UP000629468"/>
    </source>
</evidence>
<feature type="transmembrane region" description="Helical" evidence="1">
    <location>
        <begin position="46"/>
        <end position="66"/>
    </location>
</feature>
<dbReference type="EMBL" id="JABXXO010000012">
    <property type="protein sequence ID" value="KAF7762671.1"/>
    <property type="molecule type" value="Genomic_DNA"/>
</dbReference>
<dbReference type="AlphaFoldDB" id="A0A8H7EY11"/>
<feature type="transmembrane region" description="Helical" evidence="1">
    <location>
        <begin position="197"/>
        <end position="217"/>
    </location>
</feature>
<name>A0A8H7EY11_AGABI</name>
<sequence>MQDIAALVASSLAAGIVLLLDFAWCFRTECEWIWKRQLNMIRLVYIFSRTFPALALIANLVLLIRFLPPFDLKVCQNWFLFLHLSSASVQVALTTILYLRACALHQNVSAVRIWGIFAVSVDTVVVFGGGILLYFVATFDAQCTAKPKRLGFALPVVFLANQSIAWFLTWYGEFLLSRRLRPFGGAERRQMIPFIPTLLRDSGIVVTVAILGALVAVPYTATAGIQTHFVYSWTMTGLSCFCCHLILNLYSAERVPPHFEISHPNLETISVHLEPAHNFPSPVYLRPTKDIIMKTEEYSLSGPSTISSLTIAKESCTSSD</sequence>
<reference evidence="3 4" key="1">
    <citation type="journal article" name="Sci. Rep.">
        <title>Telomere-to-telomere assembled and centromere annotated genomes of the two main subspecies of the button mushroom Agaricus bisporus reveal especially polymorphic chromosome ends.</title>
        <authorList>
            <person name="Sonnenberg A.S.M."/>
            <person name="Sedaghat-Telgerd N."/>
            <person name="Lavrijssen B."/>
            <person name="Ohm R.A."/>
            <person name="Hendrickx P.M."/>
            <person name="Scholtmeijer K."/>
            <person name="Baars J.J.P."/>
            <person name="van Peer A."/>
        </authorList>
    </citation>
    <scope>NUCLEOTIDE SEQUENCE [LARGE SCALE GENOMIC DNA]</scope>
    <source>
        <strain evidence="3 4">H119_p4</strain>
    </source>
</reference>
<organism evidence="3 4">
    <name type="scientific">Agaricus bisporus var. burnettii</name>
    <dbReference type="NCBI Taxonomy" id="192524"/>
    <lineage>
        <taxon>Eukaryota</taxon>
        <taxon>Fungi</taxon>
        <taxon>Dikarya</taxon>
        <taxon>Basidiomycota</taxon>
        <taxon>Agaricomycotina</taxon>
        <taxon>Agaricomycetes</taxon>
        <taxon>Agaricomycetidae</taxon>
        <taxon>Agaricales</taxon>
        <taxon>Agaricineae</taxon>
        <taxon>Agaricaceae</taxon>
        <taxon>Agaricus</taxon>
    </lineage>
</organism>
<dbReference type="Pfam" id="PF20151">
    <property type="entry name" value="DUF6533"/>
    <property type="match status" value="1"/>
</dbReference>
<feature type="domain" description="DUF6533" evidence="2">
    <location>
        <begin position="11"/>
        <end position="52"/>
    </location>
</feature>
<feature type="transmembrane region" description="Helical" evidence="1">
    <location>
        <begin position="78"/>
        <end position="99"/>
    </location>
</feature>
<feature type="transmembrane region" description="Helical" evidence="1">
    <location>
        <begin position="111"/>
        <end position="136"/>
    </location>
</feature>
<feature type="transmembrane region" description="Helical" evidence="1">
    <location>
        <begin position="6"/>
        <end position="26"/>
    </location>
</feature>
<feature type="transmembrane region" description="Helical" evidence="1">
    <location>
        <begin position="156"/>
        <end position="176"/>
    </location>
</feature>
<proteinExistence type="predicted"/>
<evidence type="ECO:0000256" key="1">
    <source>
        <dbReference type="SAM" id="Phobius"/>
    </source>
</evidence>
<protein>
    <recommendedName>
        <fullName evidence="2">DUF6533 domain-containing protein</fullName>
    </recommendedName>
</protein>
<keyword evidence="1" id="KW-0812">Transmembrane</keyword>
<dbReference type="InterPro" id="IPR045340">
    <property type="entry name" value="DUF6533"/>
</dbReference>
<keyword evidence="1" id="KW-0472">Membrane</keyword>
<comment type="caution">
    <text evidence="3">The sequence shown here is derived from an EMBL/GenBank/DDBJ whole genome shotgun (WGS) entry which is preliminary data.</text>
</comment>
<gene>
    <name evidence="3" type="ORF">Agabi119p4_9264</name>
</gene>